<feature type="non-terminal residue" evidence="1">
    <location>
        <position position="100"/>
    </location>
</feature>
<evidence type="ECO:0000313" key="1">
    <source>
        <dbReference type="EMBL" id="CAG8790033.1"/>
    </source>
</evidence>
<reference evidence="1" key="1">
    <citation type="submission" date="2021-06" db="EMBL/GenBank/DDBJ databases">
        <authorList>
            <person name="Kallberg Y."/>
            <person name="Tangrot J."/>
            <person name="Rosling A."/>
        </authorList>
    </citation>
    <scope>NUCLEOTIDE SEQUENCE</scope>
    <source>
        <strain evidence="1">MA461A</strain>
    </source>
</reference>
<comment type="caution">
    <text evidence="1">The sequence shown here is derived from an EMBL/GenBank/DDBJ whole genome shotgun (WGS) entry which is preliminary data.</text>
</comment>
<keyword evidence="2" id="KW-1185">Reference proteome</keyword>
<evidence type="ECO:0000313" key="2">
    <source>
        <dbReference type="Proteomes" id="UP000789920"/>
    </source>
</evidence>
<dbReference type="Proteomes" id="UP000789920">
    <property type="component" value="Unassembled WGS sequence"/>
</dbReference>
<accession>A0ACA9RFS4</accession>
<protein>
    <submittedName>
        <fullName evidence="1">25400_t:CDS:1</fullName>
    </submittedName>
</protein>
<dbReference type="EMBL" id="CAJVQC010051170">
    <property type="protein sequence ID" value="CAG8790033.1"/>
    <property type="molecule type" value="Genomic_DNA"/>
</dbReference>
<organism evidence="1 2">
    <name type="scientific">Racocetra persica</name>
    <dbReference type="NCBI Taxonomy" id="160502"/>
    <lineage>
        <taxon>Eukaryota</taxon>
        <taxon>Fungi</taxon>
        <taxon>Fungi incertae sedis</taxon>
        <taxon>Mucoromycota</taxon>
        <taxon>Glomeromycotina</taxon>
        <taxon>Glomeromycetes</taxon>
        <taxon>Diversisporales</taxon>
        <taxon>Gigasporaceae</taxon>
        <taxon>Racocetra</taxon>
    </lineage>
</organism>
<name>A0ACA9RFS4_9GLOM</name>
<gene>
    <name evidence="1" type="ORF">RPERSI_LOCUS18979</name>
</gene>
<proteinExistence type="predicted"/>
<sequence>MSLSSEAKKCLCESLHQQYLNQKLAEYNKAKKLFIDLTDLNYKPGHRNHMYYKYLLSSNNKNDTALLEKSTSCPILDIDARQKPDPTNSELPSLDSEKIS</sequence>